<reference evidence="2" key="1">
    <citation type="journal article" date="2015" name="Genome">
        <title>Whole Genome Sequence of the Non-Microcystin-Producing Microcystis aeruginosa Strain NIES-44.</title>
        <authorList>
            <person name="Okano K."/>
            <person name="Miyata N."/>
            <person name="Ozaki Y."/>
        </authorList>
    </citation>
    <scope>NUCLEOTIDE SEQUENCE [LARGE SCALE GENOMIC DNA]</scope>
    <source>
        <strain evidence="2">NIES-44</strain>
    </source>
</reference>
<accession>A0A0A1VUH0</accession>
<comment type="caution">
    <text evidence="1">The sequence shown here is derived from an EMBL/GenBank/DDBJ whole genome shotgun (WGS) entry which is preliminary data.</text>
</comment>
<gene>
    <name evidence="1" type="ORF">N44_01946</name>
</gene>
<dbReference type="Proteomes" id="UP000030321">
    <property type="component" value="Unassembled WGS sequence"/>
</dbReference>
<dbReference type="EMBL" id="BBPA01000035">
    <property type="protein sequence ID" value="GAL93259.1"/>
    <property type="molecule type" value="Genomic_DNA"/>
</dbReference>
<dbReference type="AlphaFoldDB" id="A0A0A1VUH0"/>
<name>A0A0A1VUH0_MICAE</name>
<sequence length="61" mass="7198">MSQNISSNYPRSSPIYQKNLKIMGGIFGRQIDCFGSIIIIEKNKNKRFRFNNVYLARERNQ</sequence>
<protein>
    <submittedName>
        <fullName evidence="1">Uncharacterized protein</fullName>
    </submittedName>
</protein>
<proteinExistence type="predicted"/>
<organism evidence="1 2">
    <name type="scientific">Microcystis aeruginosa NIES-44</name>
    <dbReference type="NCBI Taxonomy" id="449439"/>
    <lineage>
        <taxon>Bacteria</taxon>
        <taxon>Bacillati</taxon>
        <taxon>Cyanobacteriota</taxon>
        <taxon>Cyanophyceae</taxon>
        <taxon>Oscillatoriophycideae</taxon>
        <taxon>Chroococcales</taxon>
        <taxon>Microcystaceae</taxon>
        <taxon>Microcystis</taxon>
    </lineage>
</organism>
<dbReference type="RefSeq" id="WP_045358959.1">
    <property type="nucleotide sequence ID" value="NZ_BBPA01000035.1"/>
</dbReference>
<evidence type="ECO:0000313" key="2">
    <source>
        <dbReference type="Proteomes" id="UP000030321"/>
    </source>
</evidence>
<evidence type="ECO:0000313" key="1">
    <source>
        <dbReference type="EMBL" id="GAL93259.1"/>
    </source>
</evidence>